<dbReference type="Proteomes" id="UP000053370">
    <property type="component" value="Unassembled WGS sequence"/>
</dbReference>
<dbReference type="Pfam" id="PF08022">
    <property type="entry name" value="FAD_binding_8"/>
    <property type="match status" value="1"/>
</dbReference>
<protein>
    <submittedName>
        <fullName evidence="15">Predicted ferric reductase</fullName>
    </submittedName>
</protein>
<accession>A0A0S7BRV6</accession>
<reference evidence="15" key="1">
    <citation type="journal article" date="2015" name="Genome Announc.">
        <title>Draft Genome Sequence of Anaerolineae Strain TC1, a Novel Isolate from a Methanogenic Wastewater Treatment System.</title>
        <authorList>
            <person name="Matsuura N."/>
            <person name="Tourlousse D.M."/>
            <person name="Sun L."/>
            <person name="Toyonaga M."/>
            <person name="Kuroda K."/>
            <person name="Ohashi A."/>
            <person name="Cruz R."/>
            <person name="Yamaguchi T."/>
            <person name="Sekiguchi Y."/>
        </authorList>
    </citation>
    <scope>NUCLEOTIDE SEQUENCE [LARGE SCALE GENOMIC DNA]</scope>
    <source>
        <strain evidence="15">TC1</strain>
    </source>
</reference>
<feature type="transmembrane region" description="Helical" evidence="13">
    <location>
        <begin position="96"/>
        <end position="119"/>
    </location>
</feature>
<keyword evidence="8 13" id="KW-1133">Transmembrane helix</keyword>
<keyword evidence="7" id="KW-0274">FAD</keyword>
<dbReference type="InterPro" id="IPR001709">
    <property type="entry name" value="Flavoprot_Pyr_Nucl_cyt_Rdtase"/>
</dbReference>
<gene>
    <name evidence="15" type="ORF">ATC1_13555</name>
</gene>
<feature type="transmembrane region" description="Helical" evidence="13">
    <location>
        <begin position="56"/>
        <end position="75"/>
    </location>
</feature>
<keyword evidence="5" id="KW-0001">2Fe-2S</keyword>
<comment type="subcellular location">
    <subcellularLocation>
        <location evidence="2">Membrane</location>
        <topology evidence="2">Multi-pass membrane protein</topology>
    </subcellularLocation>
</comment>
<dbReference type="RefSeq" id="WP_062280032.1">
    <property type="nucleotide sequence ID" value="NZ_DF968181.1"/>
</dbReference>
<dbReference type="PANTHER" id="PTHR47354:SF8">
    <property type="entry name" value="1,2-PHENYLACETYL-COA EPOXIDASE, SUBUNIT E"/>
    <property type="match status" value="1"/>
</dbReference>
<feature type="transmembrane region" description="Helical" evidence="13">
    <location>
        <begin position="131"/>
        <end position="149"/>
    </location>
</feature>
<dbReference type="InterPro" id="IPR017938">
    <property type="entry name" value="Riboflavin_synthase-like_b-brl"/>
</dbReference>
<evidence type="ECO:0000256" key="4">
    <source>
        <dbReference type="ARBA" id="ARBA00022692"/>
    </source>
</evidence>
<dbReference type="GO" id="GO:0016020">
    <property type="term" value="C:membrane"/>
    <property type="evidence" value="ECO:0007669"/>
    <property type="project" value="UniProtKB-SubCell"/>
</dbReference>
<evidence type="ECO:0000256" key="11">
    <source>
        <dbReference type="ARBA" id="ARBA00023014"/>
    </source>
</evidence>
<feature type="domain" description="FAD-binding FR-type" evidence="14">
    <location>
        <begin position="220"/>
        <end position="324"/>
    </location>
</feature>
<dbReference type="InterPro" id="IPR001433">
    <property type="entry name" value="OxRdtase_FAD/NAD-bd"/>
</dbReference>
<keyword evidence="6" id="KW-0479">Metal-binding</keyword>
<dbReference type="AlphaFoldDB" id="A0A0S7BRV6"/>
<dbReference type="Pfam" id="PF01794">
    <property type="entry name" value="Ferric_reduct"/>
    <property type="match status" value="1"/>
</dbReference>
<feature type="transmembrane region" description="Helical" evidence="13">
    <location>
        <begin position="169"/>
        <end position="188"/>
    </location>
</feature>
<dbReference type="CDD" id="cd06198">
    <property type="entry name" value="FNR_like_3"/>
    <property type="match status" value="1"/>
</dbReference>
<evidence type="ECO:0000256" key="7">
    <source>
        <dbReference type="ARBA" id="ARBA00022827"/>
    </source>
</evidence>
<keyword evidence="9" id="KW-0560">Oxidoreductase</keyword>
<dbReference type="EMBL" id="DF968181">
    <property type="protein sequence ID" value="GAP40578.1"/>
    <property type="molecule type" value="Genomic_DNA"/>
</dbReference>
<dbReference type="PRINTS" id="PR00410">
    <property type="entry name" value="PHEHYDRXLASE"/>
</dbReference>
<dbReference type="Pfam" id="PF00175">
    <property type="entry name" value="NAD_binding_1"/>
    <property type="match status" value="1"/>
</dbReference>
<feature type="transmembrane region" description="Helical" evidence="13">
    <location>
        <begin position="194"/>
        <end position="214"/>
    </location>
</feature>
<dbReference type="GO" id="GO:0051537">
    <property type="term" value="F:2 iron, 2 sulfur cluster binding"/>
    <property type="evidence" value="ECO:0007669"/>
    <property type="project" value="UniProtKB-KW"/>
</dbReference>
<dbReference type="InterPro" id="IPR050415">
    <property type="entry name" value="MRET"/>
</dbReference>
<dbReference type="InterPro" id="IPR013112">
    <property type="entry name" value="FAD-bd_8"/>
</dbReference>
<sequence length="457" mass="52379">MNAAVIRSTRRAYLSKIRLKKTLWLILFFVVILFPVVVILVTNLQNNTWREWQRDLASCCGYLGLSLMILSFIPITRERYVTNSFNMDSVYKFHHAFSTIGFWLATAHLVILWINNFSIASLLNVFSSLPLYSKAGTLALFAAALLVYFSYSRKELKINYDFWKIGHSLIAIAMVVFGMIHILGINYYTKNPLIYGYYVLLVFLAVCAIFWLRLNAGLIELQKPYKIVDVRVMNNSTTEITLEFVGSEKQKPVAYRAGQIAWITVRRSPFAFRKHPFSIASSDVNQKIVKFAIRELGDFTSTIKDMKVGERVYIEGGFGTFDLDKLGDEGFVIIAGGIGIAPAMSIVRTMAEKGDKRKVVLFYGSRDVDSIGFYQELTDLSKKMNLEVVHVLERTDDPKFEKGYITTDVLRRHFPKNKDRYDVFICGPAPMLEIVQKSMKEMGIPKDNIWEEYYNMA</sequence>
<dbReference type="InterPro" id="IPR039261">
    <property type="entry name" value="FNR_nucleotide-bd"/>
</dbReference>
<dbReference type="SUPFAM" id="SSF63380">
    <property type="entry name" value="Riboflavin synthase domain-like"/>
    <property type="match status" value="1"/>
</dbReference>
<evidence type="ECO:0000259" key="14">
    <source>
        <dbReference type="PROSITE" id="PS51384"/>
    </source>
</evidence>
<dbReference type="InterPro" id="IPR013130">
    <property type="entry name" value="Fe3_Rdtase_TM_dom"/>
</dbReference>
<dbReference type="SUPFAM" id="SSF52343">
    <property type="entry name" value="Ferredoxin reductase-like, C-terminal NADP-linked domain"/>
    <property type="match status" value="1"/>
</dbReference>
<keyword evidence="12 13" id="KW-0472">Membrane</keyword>
<dbReference type="GO" id="GO:0050660">
    <property type="term" value="F:flavin adenine dinucleotide binding"/>
    <property type="evidence" value="ECO:0007669"/>
    <property type="project" value="TreeGrafter"/>
</dbReference>
<dbReference type="PROSITE" id="PS51384">
    <property type="entry name" value="FAD_FR"/>
    <property type="match status" value="1"/>
</dbReference>
<evidence type="ECO:0000256" key="3">
    <source>
        <dbReference type="ARBA" id="ARBA00022630"/>
    </source>
</evidence>
<evidence type="ECO:0000256" key="9">
    <source>
        <dbReference type="ARBA" id="ARBA00023002"/>
    </source>
</evidence>
<dbReference type="OrthoDB" id="9796486at2"/>
<dbReference type="GO" id="GO:0046872">
    <property type="term" value="F:metal ion binding"/>
    <property type="evidence" value="ECO:0007669"/>
    <property type="project" value="UniProtKB-KW"/>
</dbReference>
<dbReference type="Gene3D" id="2.40.30.10">
    <property type="entry name" value="Translation factors"/>
    <property type="match status" value="1"/>
</dbReference>
<evidence type="ECO:0000256" key="8">
    <source>
        <dbReference type="ARBA" id="ARBA00022989"/>
    </source>
</evidence>
<name>A0A0S7BRV6_9CHLR</name>
<organism evidence="15">
    <name type="scientific">Flexilinea flocculi</name>
    <dbReference type="NCBI Taxonomy" id="1678840"/>
    <lineage>
        <taxon>Bacteria</taxon>
        <taxon>Bacillati</taxon>
        <taxon>Chloroflexota</taxon>
        <taxon>Anaerolineae</taxon>
        <taxon>Anaerolineales</taxon>
        <taxon>Anaerolineaceae</taxon>
        <taxon>Flexilinea</taxon>
    </lineage>
</organism>
<evidence type="ECO:0000256" key="5">
    <source>
        <dbReference type="ARBA" id="ARBA00022714"/>
    </source>
</evidence>
<evidence type="ECO:0000313" key="16">
    <source>
        <dbReference type="Proteomes" id="UP000053370"/>
    </source>
</evidence>
<evidence type="ECO:0000313" key="15">
    <source>
        <dbReference type="EMBL" id="GAP40578.1"/>
    </source>
</evidence>
<keyword evidence="10" id="KW-0408">Iron</keyword>
<keyword evidence="16" id="KW-1185">Reference proteome</keyword>
<keyword evidence="3" id="KW-0285">Flavoprotein</keyword>
<proteinExistence type="predicted"/>
<keyword evidence="4 13" id="KW-0812">Transmembrane</keyword>
<feature type="transmembrane region" description="Helical" evidence="13">
    <location>
        <begin position="21"/>
        <end position="44"/>
    </location>
</feature>
<dbReference type="GO" id="GO:0016491">
    <property type="term" value="F:oxidoreductase activity"/>
    <property type="evidence" value="ECO:0007669"/>
    <property type="project" value="UniProtKB-KW"/>
</dbReference>
<dbReference type="Gene3D" id="3.40.50.80">
    <property type="entry name" value="Nucleotide-binding domain of ferredoxin-NADP reductase (FNR) module"/>
    <property type="match status" value="1"/>
</dbReference>
<keyword evidence="11" id="KW-0411">Iron-sulfur</keyword>
<evidence type="ECO:0000256" key="1">
    <source>
        <dbReference type="ARBA" id="ARBA00001974"/>
    </source>
</evidence>
<evidence type="ECO:0000256" key="6">
    <source>
        <dbReference type="ARBA" id="ARBA00022723"/>
    </source>
</evidence>
<evidence type="ECO:0000256" key="12">
    <source>
        <dbReference type="ARBA" id="ARBA00023136"/>
    </source>
</evidence>
<evidence type="ECO:0000256" key="10">
    <source>
        <dbReference type="ARBA" id="ARBA00023004"/>
    </source>
</evidence>
<dbReference type="PRINTS" id="PR00371">
    <property type="entry name" value="FPNCR"/>
</dbReference>
<comment type="cofactor">
    <cofactor evidence="1">
        <name>FAD</name>
        <dbReference type="ChEBI" id="CHEBI:57692"/>
    </cofactor>
</comment>
<evidence type="ECO:0000256" key="13">
    <source>
        <dbReference type="SAM" id="Phobius"/>
    </source>
</evidence>
<dbReference type="InterPro" id="IPR017927">
    <property type="entry name" value="FAD-bd_FR_type"/>
</dbReference>
<dbReference type="PANTHER" id="PTHR47354">
    <property type="entry name" value="NADH OXIDOREDUCTASE HCR"/>
    <property type="match status" value="1"/>
</dbReference>
<evidence type="ECO:0000256" key="2">
    <source>
        <dbReference type="ARBA" id="ARBA00004141"/>
    </source>
</evidence>